<organism evidence="2 3">
    <name type="scientific">Halteria grandinella</name>
    <dbReference type="NCBI Taxonomy" id="5974"/>
    <lineage>
        <taxon>Eukaryota</taxon>
        <taxon>Sar</taxon>
        <taxon>Alveolata</taxon>
        <taxon>Ciliophora</taxon>
        <taxon>Intramacronucleata</taxon>
        <taxon>Spirotrichea</taxon>
        <taxon>Stichotrichia</taxon>
        <taxon>Sporadotrichida</taxon>
        <taxon>Halteriidae</taxon>
        <taxon>Halteria</taxon>
    </lineage>
</organism>
<dbReference type="AlphaFoldDB" id="A0A8J8SW41"/>
<dbReference type="Proteomes" id="UP000785679">
    <property type="component" value="Unassembled WGS sequence"/>
</dbReference>
<feature type="region of interest" description="Disordered" evidence="1">
    <location>
        <begin position="1"/>
        <end position="46"/>
    </location>
</feature>
<accession>A0A8J8SW41</accession>
<evidence type="ECO:0000313" key="3">
    <source>
        <dbReference type="Proteomes" id="UP000785679"/>
    </source>
</evidence>
<sequence length="77" mass="8635">MNTGPSQRQGSPSLLRPGTTKRTNSRASWTREARKVHPLDSRTCSLSQSTVSKWQEGYSSHRPLSQYREVLVCQASS</sequence>
<name>A0A8J8SW41_HALGN</name>
<protein>
    <submittedName>
        <fullName evidence="2">Uncharacterized protein</fullName>
    </submittedName>
</protein>
<comment type="caution">
    <text evidence="2">The sequence shown here is derived from an EMBL/GenBank/DDBJ whole genome shotgun (WGS) entry which is preliminary data.</text>
</comment>
<keyword evidence="3" id="KW-1185">Reference proteome</keyword>
<gene>
    <name evidence="2" type="ORF">FGO68_gene12061</name>
</gene>
<feature type="compositionally biased region" description="Polar residues" evidence="1">
    <location>
        <begin position="1"/>
        <end position="12"/>
    </location>
</feature>
<proteinExistence type="predicted"/>
<feature type="compositionally biased region" description="Basic and acidic residues" evidence="1">
    <location>
        <begin position="29"/>
        <end position="40"/>
    </location>
</feature>
<evidence type="ECO:0000256" key="1">
    <source>
        <dbReference type="SAM" id="MobiDB-lite"/>
    </source>
</evidence>
<evidence type="ECO:0000313" key="2">
    <source>
        <dbReference type="EMBL" id="TNV72859.1"/>
    </source>
</evidence>
<reference evidence="2" key="1">
    <citation type="submission" date="2019-06" db="EMBL/GenBank/DDBJ databases">
        <authorList>
            <person name="Zheng W."/>
        </authorList>
    </citation>
    <scope>NUCLEOTIDE SEQUENCE</scope>
    <source>
        <strain evidence="2">QDHG01</strain>
    </source>
</reference>
<dbReference type="EMBL" id="RRYP01020670">
    <property type="protein sequence ID" value="TNV72859.1"/>
    <property type="molecule type" value="Genomic_DNA"/>
</dbReference>